<protein>
    <recommendedName>
        <fullName evidence="4">Ecp2 effector protein domain-containing protein</fullName>
    </recommendedName>
</protein>
<reference evidence="2 3" key="2">
    <citation type="journal article" date="2012" name="PLoS Pathog.">
        <title>Diverse lifestyles and strategies of plant pathogenesis encoded in the genomes of eighteen Dothideomycetes fungi.</title>
        <authorList>
            <person name="Ohm R.A."/>
            <person name="Feau N."/>
            <person name="Henrissat B."/>
            <person name="Schoch C.L."/>
            <person name="Horwitz B.A."/>
            <person name="Barry K.W."/>
            <person name="Condon B.J."/>
            <person name="Copeland A.C."/>
            <person name="Dhillon B."/>
            <person name="Glaser F."/>
            <person name="Hesse C.N."/>
            <person name="Kosti I."/>
            <person name="LaButti K."/>
            <person name="Lindquist E.A."/>
            <person name="Lucas S."/>
            <person name="Salamov A.A."/>
            <person name="Bradshaw R.E."/>
            <person name="Ciuffetti L."/>
            <person name="Hamelin R.C."/>
            <person name="Kema G.H.J."/>
            <person name="Lawrence C."/>
            <person name="Scott J.A."/>
            <person name="Spatafora J.W."/>
            <person name="Turgeon B.G."/>
            <person name="de Wit P.J.G.M."/>
            <person name="Zhong S."/>
            <person name="Goodwin S.B."/>
            <person name="Grigoriev I.V."/>
        </authorList>
    </citation>
    <scope>NUCLEOTIDE SEQUENCE [LARGE SCALE GENOMIC DNA]</scope>
    <source>
        <strain evidence="3">NZE10 / CBS 128990</strain>
    </source>
</reference>
<gene>
    <name evidence="2" type="ORF">DOTSEDRAFT_21824</name>
</gene>
<evidence type="ECO:0000256" key="1">
    <source>
        <dbReference type="SAM" id="SignalP"/>
    </source>
</evidence>
<accession>N1PX81</accession>
<evidence type="ECO:0000313" key="3">
    <source>
        <dbReference type="Proteomes" id="UP000016933"/>
    </source>
</evidence>
<dbReference type="EMBL" id="KB446536">
    <property type="protein sequence ID" value="EME48116.1"/>
    <property type="molecule type" value="Genomic_DNA"/>
</dbReference>
<keyword evidence="1" id="KW-0732">Signal</keyword>
<evidence type="ECO:0008006" key="4">
    <source>
        <dbReference type="Google" id="ProtNLM"/>
    </source>
</evidence>
<feature type="chain" id="PRO_5004110245" description="Ecp2 effector protein domain-containing protein" evidence="1">
    <location>
        <begin position="19"/>
        <end position="178"/>
    </location>
</feature>
<dbReference type="HOGENOM" id="CLU_1510567_0_0_1"/>
<dbReference type="Proteomes" id="UP000016933">
    <property type="component" value="Unassembled WGS sequence"/>
</dbReference>
<organism evidence="2 3">
    <name type="scientific">Dothistroma septosporum (strain NZE10 / CBS 128990)</name>
    <name type="common">Red band needle blight fungus</name>
    <name type="synonym">Mycosphaerella pini</name>
    <dbReference type="NCBI Taxonomy" id="675120"/>
    <lineage>
        <taxon>Eukaryota</taxon>
        <taxon>Fungi</taxon>
        <taxon>Dikarya</taxon>
        <taxon>Ascomycota</taxon>
        <taxon>Pezizomycotina</taxon>
        <taxon>Dothideomycetes</taxon>
        <taxon>Dothideomycetidae</taxon>
        <taxon>Mycosphaerellales</taxon>
        <taxon>Mycosphaerellaceae</taxon>
        <taxon>Dothistroma</taxon>
    </lineage>
</organism>
<feature type="signal peptide" evidence="1">
    <location>
        <begin position="1"/>
        <end position="18"/>
    </location>
</feature>
<keyword evidence="3" id="KW-1185">Reference proteome</keyword>
<reference evidence="3" key="1">
    <citation type="journal article" date="2012" name="PLoS Genet.">
        <title>The genomes of the fungal plant pathogens Cladosporium fulvum and Dothistroma septosporum reveal adaptation to different hosts and lifestyles but also signatures of common ancestry.</title>
        <authorList>
            <person name="de Wit P.J.G.M."/>
            <person name="van der Burgt A."/>
            <person name="Oekmen B."/>
            <person name="Stergiopoulos I."/>
            <person name="Abd-Elsalam K.A."/>
            <person name="Aerts A.L."/>
            <person name="Bahkali A.H."/>
            <person name="Beenen H.G."/>
            <person name="Chettri P."/>
            <person name="Cox M.P."/>
            <person name="Datema E."/>
            <person name="de Vries R.P."/>
            <person name="Dhillon B."/>
            <person name="Ganley A.R."/>
            <person name="Griffiths S.A."/>
            <person name="Guo Y."/>
            <person name="Hamelin R.C."/>
            <person name="Henrissat B."/>
            <person name="Kabir M.S."/>
            <person name="Jashni M.K."/>
            <person name="Kema G."/>
            <person name="Klaubauf S."/>
            <person name="Lapidus A."/>
            <person name="Levasseur A."/>
            <person name="Lindquist E."/>
            <person name="Mehrabi R."/>
            <person name="Ohm R.A."/>
            <person name="Owen T.J."/>
            <person name="Salamov A."/>
            <person name="Schwelm A."/>
            <person name="Schijlen E."/>
            <person name="Sun H."/>
            <person name="van den Burg H.A."/>
            <person name="van Ham R.C.H.J."/>
            <person name="Zhang S."/>
            <person name="Goodwin S.B."/>
            <person name="Grigoriev I.V."/>
            <person name="Collemare J."/>
            <person name="Bradshaw R.E."/>
        </authorList>
    </citation>
    <scope>NUCLEOTIDE SEQUENCE [LARGE SCALE GENOMIC DNA]</scope>
    <source>
        <strain evidence="3">NZE10 / CBS 128990</strain>
    </source>
</reference>
<dbReference type="AlphaFoldDB" id="N1PX81"/>
<name>N1PX81_DOTSN</name>
<proteinExistence type="predicted"/>
<sequence length="178" mass="19265">MLKTTVILVSCLISGAQSALIPSTALKVPQPSVCGLQKLFCYNADHTAKWENIEAAIDYVCSQWDAYQFPKSDGKEGITESYASPDNQTIASMMVRKTGSYNSLCGYKLLKETCKYWLSKPATQCPAQHGGNVTDLWCGLQWVIEPGDTFEGLDNGALQEIKCSTTGSASGKASLSTF</sequence>
<evidence type="ECO:0000313" key="2">
    <source>
        <dbReference type="EMBL" id="EME48116.1"/>
    </source>
</evidence>